<sequence>SRNIIGDLIVVGTGSAHHHWTMAAAIKHADWMSTHQ</sequence>
<organism evidence="1 2">
    <name type="scientific">Caerostris extrusa</name>
    <name type="common">Bark spider</name>
    <name type="synonym">Caerostris bankana</name>
    <dbReference type="NCBI Taxonomy" id="172846"/>
    <lineage>
        <taxon>Eukaryota</taxon>
        <taxon>Metazoa</taxon>
        <taxon>Ecdysozoa</taxon>
        <taxon>Arthropoda</taxon>
        <taxon>Chelicerata</taxon>
        <taxon>Arachnida</taxon>
        <taxon>Araneae</taxon>
        <taxon>Araneomorphae</taxon>
        <taxon>Entelegynae</taxon>
        <taxon>Araneoidea</taxon>
        <taxon>Araneidae</taxon>
        <taxon>Caerostris</taxon>
    </lineage>
</organism>
<keyword evidence="2" id="KW-1185">Reference proteome</keyword>
<feature type="non-terminal residue" evidence="1">
    <location>
        <position position="1"/>
    </location>
</feature>
<proteinExistence type="predicted"/>
<reference evidence="1 2" key="1">
    <citation type="submission" date="2021-06" db="EMBL/GenBank/DDBJ databases">
        <title>Caerostris extrusa draft genome.</title>
        <authorList>
            <person name="Kono N."/>
            <person name="Arakawa K."/>
        </authorList>
    </citation>
    <scope>NUCLEOTIDE SEQUENCE [LARGE SCALE GENOMIC DNA]</scope>
</reference>
<dbReference type="AlphaFoldDB" id="A0AAV4RW09"/>
<name>A0AAV4RW09_CAEEX</name>
<comment type="caution">
    <text evidence="1">The sequence shown here is derived from an EMBL/GenBank/DDBJ whole genome shotgun (WGS) entry which is preliminary data.</text>
</comment>
<dbReference type="EMBL" id="BPLR01008435">
    <property type="protein sequence ID" value="GIY24647.1"/>
    <property type="molecule type" value="Genomic_DNA"/>
</dbReference>
<evidence type="ECO:0000313" key="1">
    <source>
        <dbReference type="EMBL" id="GIY24647.1"/>
    </source>
</evidence>
<evidence type="ECO:0000313" key="2">
    <source>
        <dbReference type="Proteomes" id="UP001054945"/>
    </source>
</evidence>
<protein>
    <submittedName>
        <fullName evidence="1">Uncharacterized protein</fullName>
    </submittedName>
</protein>
<dbReference type="Proteomes" id="UP001054945">
    <property type="component" value="Unassembled WGS sequence"/>
</dbReference>
<accession>A0AAV4RW09</accession>
<gene>
    <name evidence="1" type="ORF">CEXT_587041</name>
</gene>